<dbReference type="EMBL" id="QGKY02000089">
    <property type="protein sequence ID" value="KAF2616185.1"/>
    <property type="molecule type" value="Genomic_DNA"/>
</dbReference>
<evidence type="ECO:0000256" key="1">
    <source>
        <dbReference type="ARBA" id="ARBA00022737"/>
    </source>
</evidence>
<dbReference type="Gene3D" id="1.25.40.10">
    <property type="entry name" value="Tetratricopeptide repeat domain"/>
    <property type="match status" value="1"/>
</dbReference>
<evidence type="ECO:0008006" key="4">
    <source>
        <dbReference type="Google" id="ProtNLM"/>
    </source>
</evidence>
<evidence type="ECO:0000313" key="3">
    <source>
        <dbReference type="EMBL" id="KAF2616185.1"/>
    </source>
</evidence>
<keyword evidence="1" id="KW-0677">Repeat</keyword>
<comment type="caution">
    <text evidence="3">The sequence shown here is derived from an EMBL/GenBank/DDBJ whole genome shotgun (WGS) entry which is preliminary data.</text>
</comment>
<dbReference type="InterPro" id="IPR011990">
    <property type="entry name" value="TPR-like_helical_dom_sf"/>
</dbReference>
<feature type="repeat" description="PPR" evidence="2">
    <location>
        <begin position="96"/>
        <end position="130"/>
    </location>
</feature>
<accession>A0A8S9M8F5</accession>
<proteinExistence type="predicted"/>
<gene>
    <name evidence="3" type="ORF">F2Q70_00007463</name>
</gene>
<sequence>MFRLLEELEHKSSTLPCLSRPEEMVADRLLLPSRILLCSKPCQHLPNPKQPHPPLIHTCKERKAIRCAERMIRRSGVSREEVVSSLVSTYSNCGSNDSVFDLLIRTYVQARKLREAHEAFTLLRSKGYTVSIDACNALITTFLGVEF</sequence>
<protein>
    <recommendedName>
        <fullName evidence="4">Pentacotripeptide-repeat region of PRORP domain-containing protein</fullName>
    </recommendedName>
</protein>
<reference evidence="3" key="1">
    <citation type="submission" date="2019-12" db="EMBL/GenBank/DDBJ databases">
        <title>Genome sequencing and annotation of Brassica cretica.</title>
        <authorList>
            <person name="Studholme D.J."/>
            <person name="Sarris P.F."/>
        </authorList>
    </citation>
    <scope>NUCLEOTIDE SEQUENCE</scope>
    <source>
        <strain evidence="3">PFS-102/07</strain>
        <tissue evidence="3">Leaf</tissue>
    </source>
</reference>
<dbReference type="AlphaFoldDB" id="A0A8S9M8F5"/>
<evidence type="ECO:0000256" key="2">
    <source>
        <dbReference type="PROSITE-ProRule" id="PRU00708"/>
    </source>
</evidence>
<organism evidence="3">
    <name type="scientific">Brassica cretica</name>
    <name type="common">Mustard</name>
    <dbReference type="NCBI Taxonomy" id="69181"/>
    <lineage>
        <taxon>Eukaryota</taxon>
        <taxon>Viridiplantae</taxon>
        <taxon>Streptophyta</taxon>
        <taxon>Embryophyta</taxon>
        <taxon>Tracheophyta</taxon>
        <taxon>Spermatophyta</taxon>
        <taxon>Magnoliopsida</taxon>
        <taxon>eudicotyledons</taxon>
        <taxon>Gunneridae</taxon>
        <taxon>Pentapetalae</taxon>
        <taxon>rosids</taxon>
        <taxon>malvids</taxon>
        <taxon>Brassicales</taxon>
        <taxon>Brassicaceae</taxon>
        <taxon>Brassiceae</taxon>
        <taxon>Brassica</taxon>
    </lineage>
</organism>
<dbReference type="InterPro" id="IPR002885">
    <property type="entry name" value="PPR_rpt"/>
</dbReference>
<dbReference type="PROSITE" id="PS51375">
    <property type="entry name" value="PPR"/>
    <property type="match status" value="1"/>
</dbReference>
<name>A0A8S9M8F5_BRACR</name>